<protein>
    <submittedName>
        <fullName evidence="1">Uncharacterized protein</fullName>
    </submittedName>
</protein>
<reference evidence="1" key="1">
    <citation type="submission" date="2021-03" db="EMBL/GenBank/DDBJ databases">
        <title>Legionella lytica PCM 2298.</title>
        <authorList>
            <person name="Koper P."/>
        </authorList>
    </citation>
    <scope>NUCLEOTIDE SEQUENCE</scope>
    <source>
        <strain evidence="1">PCM 2298</strain>
    </source>
</reference>
<accession>A0ABY4YB14</accession>
<dbReference type="EMBL" id="CP071527">
    <property type="protein sequence ID" value="USQ14816.1"/>
    <property type="molecule type" value="Genomic_DNA"/>
</dbReference>
<gene>
    <name evidence="1" type="ORF">J2N86_05810</name>
</gene>
<evidence type="ECO:0000313" key="2">
    <source>
        <dbReference type="Proteomes" id="UP001057474"/>
    </source>
</evidence>
<organism evidence="1 2">
    <name type="scientific">Legionella lytica</name>
    <dbReference type="NCBI Taxonomy" id="96232"/>
    <lineage>
        <taxon>Bacteria</taxon>
        <taxon>Pseudomonadati</taxon>
        <taxon>Pseudomonadota</taxon>
        <taxon>Gammaproteobacteria</taxon>
        <taxon>Legionellales</taxon>
        <taxon>Legionellaceae</taxon>
        <taxon>Legionella</taxon>
    </lineage>
</organism>
<name>A0ABY4YB14_9GAMM</name>
<proteinExistence type="predicted"/>
<evidence type="ECO:0000313" key="1">
    <source>
        <dbReference type="EMBL" id="USQ14816.1"/>
    </source>
</evidence>
<dbReference type="Proteomes" id="UP001057474">
    <property type="component" value="Chromosome"/>
</dbReference>
<keyword evidence="2" id="KW-1185">Reference proteome</keyword>
<sequence>MNLPANKDKRREAQLFKEAQLIDAPQHDNGGYAYPPSEEAVRNYLNFFKPAQEQAEVVDSLSFSHG</sequence>
<dbReference type="RefSeq" id="WP_252581648.1">
    <property type="nucleotide sequence ID" value="NZ_CP071527.1"/>
</dbReference>